<gene>
    <name evidence="3" type="ORF">ACHMWK_19120</name>
</gene>
<reference evidence="3 4" key="1">
    <citation type="submission" date="2024-10" db="EMBL/GenBank/DDBJ databases">
        <title>Aeromonas and Pseudomonas from the Cagarras Archipelago, Rio de Janeiro, Brazil.</title>
        <authorList>
            <person name="Canellas A.L.B."/>
            <person name="Laport M.S."/>
        </authorList>
    </citation>
    <scope>NUCLEOTIDE SEQUENCE [LARGE SCALE GENOMIC DNA]</scope>
    <source>
        <strain evidence="3 4">CPF-4</strain>
    </source>
</reference>
<dbReference type="PANTHER" id="PTHR32097:SF3">
    <property type="entry name" value="TELLURITE RESISTANCE PROTEIN"/>
    <property type="match status" value="1"/>
</dbReference>
<dbReference type="InterPro" id="IPR017115">
    <property type="entry name" value="Tellurite_resistance_TerA"/>
</dbReference>
<accession>A0ABW7M591</accession>
<dbReference type="InterPro" id="IPR003325">
    <property type="entry name" value="TerD"/>
</dbReference>
<proteinExistence type="predicted"/>
<dbReference type="PIRSF" id="PIRSF037118">
    <property type="entry name" value="Tellurite_resistance_TerA"/>
    <property type="match status" value="1"/>
</dbReference>
<name>A0ABW7M591_9PSED</name>
<feature type="domain" description="TerD" evidence="2">
    <location>
        <begin position="25"/>
        <end position="162"/>
    </location>
</feature>
<sequence>MTTLTPGANTGVASGTLSVTISYTPVAGADLDVSAFLLNESGKVRGDNDMCFFGQQSVNNGAVKLVESAAGRSVFSVNLEAIDPAIEKVALTATIYENKARFDAFPQLNVAVSGGIEAPIPTQGMQETALILGEFYRRQGAWKFRCVAQGFAGGLAPLAQHFGVDIAAPAPAAAPTPVPSPAPAAAAAAPAPASKINLSKITLDKQRPSISLEKKDGDFGEIKINLNWNRTNPNDSAGSGGGGFFATLRNKATGKSGGIDLDVGCLYEMENGRKGAVQALGNAFGDFRDEPFIQLMGDDRTGSVSDGEWLRINGKEWRKMRRVLVYAFIYEGAPNWQATDGVITLYIPGEPPIEVRLSEEGGTKGMCAIALLENIGGSVKVNRRVEFFKGHSDMDKAFGWGMRWAAGSK</sequence>
<dbReference type="InterPro" id="IPR051324">
    <property type="entry name" value="Stress/Tellurium_Resist"/>
</dbReference>
<dbReference type="Gene3D" id="2.60.60.30">
    <property type="entry name" value="sav2460 like domains"/>
    <property type="match status" value="2"/>
</dbReference>
<dbReference type="RefSeq" id="WP_395247420.1">
    <property type="nucleotide sequence ID" value="NZ_JBINXA010000036.1"/>
</dbReference>
<dbReference type="Proteomes" id="UP001609821">
    <property type="component" value="Unassembled WGS sequence"/>
</dbReference>
<evidence type="ECO:0000256" key="1">
    <source>
        <dbReference type="ARBA" id="ARBA00022686"/>
    </source>
</evidence>
<dbReference type="EMBL" id="JBINXB010000035">
    <property type="protein sequence ID" value="MFH6568073.1"/>
    <property type="molecule type" value="Genomic_DNA"/>
</dbReference>
<comment type="caution">
    <text evidence="3">The sequence shown here is derived from an EMBL/GenBank/DDBJ whole genome shotgun (WGS) entry which is preliminary data.</text>
</comment>
<dbReference type="Pfam" id="PF02342">
    <property type="entry name" value="TerD"/>
    <property type="match status" value="1"/>
</dbReference>
<dbReference type="CDD" id="cd06974">
    <property type="entry name" value="TerD_like"/>
    <property type="match status" value="2"/>
</dbReference>
<evidence type="ECO:0000259" key="2">
    <source>
        <dbReference type="Pfam" id="PF02342"/>
    </source>
</evidence>
<keyword evidence="4" id="KW-1185">Reference proteome</keyword>
<organism evidence="3 4">
    <name type="scientific">Pseudomonas kulmbachensis</name>
    <dbReference type="NCBI Taxonomy" id="3043408"/>
    <lineage>
        <taxon>Bacteria</taxon>
        <taxon>Pseudomonadati</taxon>
        <taxon>Pseudomonadota</taxon>
        <taxon>Gammaproteobacteria</taxon>
        <taxon>Pseudomonadales</taxon>
        <taxon>Pseudomonadaceae</taxon>
        <taxon>Pseudomonas</taxon>
    </lineage>
</organism>
<evidence type="ECO:0000313" key="4">
    <source>
        <dbReference type="Proteomes" id="UP001609821"/>
    </source>
</evidence>
<protein>
    <submittedName>
        <fullName evidence="3">TerD family protein</fullName>
    </submittedName>
</protein>
<evidence type="ECO:0000313" key="3">
    <source>
        <dbReference type="EMBL" id="MFH6568073.1"/>
    </source>
</evidence>
<keyword evidence="1" id="KW-0778">Tellurium resistance</keyword>
<dbReference type="PANTHER" id="PTHR32097">
    <property type="entry name" value="CAMP-BINDING PROTEIN 1-RELATED"/>
    <property type="match status" value="1"/>
</dbReference>